<proteinExistence type="predicted"/>
<gene>
    <name evidence="1" type="ORF">KP509_30G023300</name>
</gene>
<keyword evidence="2" id="KW-1185">Reference proteome</keyword>
<reference evidence="1" key="1">
    <citation type="submission" date="2021-08" db="EMBL/GenBank/DDBJ databases">
        <title>WGS assembly of Ceratopteris richardii.</title>
        <authorList>
            <person name="Marchant D.B."/>
            <person name="Chen G."/>
            <person name="Jenkins J."/>
            <person name="Shu S."/>
            <person name="Leebens-Mack J."/>
            <person name="Grimwood J."/>
            <person name="Schmutz J."/>
            <person name="Soltis P."/>
            <person name="Soltis D."/>
            <person name="Chen Z.-H."/>
        </authorList>
    </citation>
    <scope>NUCLEOTIDE SEQUENCE</scope>
    <source>
        <strain evidence="1">Whitten #5841</strain>
        <tissue evidence="1">Leaf</tissue>
    </source>
</reference>
<accession>A0A8T2R0V4</accession>
<name>A0A8T2R0V4_CERRI</name>
<sequence>MTSTSSWSYTCLFFRKCKLLRIQKRSECSPSTGYRGTGYSNRTCIYGLVRIFIFFPQKLSFNLSRKKKVSSLLRQCKHALATLTCILNKKAGSNLMHENRKDA</sequence>
<dbReference type="Proteomes" id="UP000825935">
    <property type="component" value="Chromosome 30"/>
</dbReference>
<evidence type="ECO:0000313" key="2">
    <source>
        <dbReference type="Proteomes" id="UP000825935"/>
    </source>
</evidence>
<evidence type="ECO:0000313" key="1">
    <source>
        <dbReference type="EMBL" id="KAH7289906.1"/>
    </source>
</evidence>
<protein>
    <submittedName>
        <fullName evidence="1">Uncharacterized protein</fullName>
    </submittedName>
</protein>
<dbReference type="AlphaFoldDB" id="A0A8T2R0V4"/>
<organism evidence="1 2">
    <name type="scientific">Ceratopteris richardii</name>
    <name type="common">Triangle waterfern</name>
    <dbReference type="NCBI Taxonomy" id="49495"/>
    <lineage>
        <taxon>Eukaryota</taxon>
        <taxon>Viridiplantae</taxon>
        <taxon>Streptophyta</taxon>
        <taxon>Embryophyta</taxon>
        <taxon>Tracheophyta</taxon>
        <taxon>Polypodiopsida</taxon>
        <taxon>Polypodiidae</taxon>
        <taxon>Polypodiales</taxon>
        <taxon>Pteridineae</taxon>
        <taxon>Pteridaceae</taxon>
        <taxon>Parkerioideae</taxon>
        <taxon>Ceratopteris</taxon>
    </lineage>
</organism>
<comment type="caution">
    <text evidence="1">The sequence shown here is derived from an EMBL/GenBank/DDBJ whole genome shotgun (WGS) entry which is preliminary data.</text>
</comment>
<dbReference type="EMBL" id="CM035435">
    <property type="protein sequence ID" value="KAH7289906.1"/>
    <property type="molecule type" value="Genomic_DNA"/>
</dbReference>